<dbReference type="InterPro" id="IPR029058">
    <property type="entry name" value="AB_hydrolase_fold"/>
</dbReference>
<keyword evidence="2" id="KW-0732">Signal</keyword>
<evidence type="ECO:0000256" key="2">
    <source>
        <dbReference type="SAM" id="SignalP"/>
    </source>
</evidence>
<dbReference type="Gene3D" id="3.40.50.1820">
    <property type="entry name" value="alpha/beta hydrolase"/>
    <property type="match status" value="1"/>
</dbReference>
<feature type="domain" description="BD-FAE-like" evidence="3">
    <location>
        <begin position="72"/>
        <end position="252"/>
    </location>
</feature>
<dbReference type="GO" id="GO:0016787">
    <property type="term" value="F:hydrolase activity"/>
    <property type="evidence" value="ECO:0007669"/>
    <property type="project" value="UniProtKB-KW"/>
</dbReference>
<name>A0ABW5TP31_9SPHI</name>
<dbReference type="InterPro" id="IPR049492">
    <property type="entry name" value="BD-FAE-like_dom"/>
</dbReference>
<keyword evidence="5" id="KW-1185">Reference proteome</keyword>
<sequence length="302" mass="33392">MKKAILFFVLILSNQLLNAQTVMNLYANEIPNSKINKDYIEESNTGTDGKLRIGKVSEPKLIAYFADKPNGTAVIICPGGGYKILAISHEGYQIAQEFNKRGITAFVLKYRLPSDDIMLDKKIGTLQDAQQAIKVVRDNASKWQLNPAKIGIMGFSAGGHLASTLSTHFLKSLIENPNNINLRPDFSVLGYPVVTMDSFTHQGSKNNLLGNHPTEADIIAFSNELQVNSNTPPAFLFHANDDKTVPSENSVNYMLALKKSNVPVEAHFYKGGGHGFGLENKTTNEEWFVSMLTWLKSINMLD</sequence>
<dbReference type="Proteomes" id="UP001597546">
    <property type="component" value="Unassembled WGS sequence"/>
</dbReference>
<comment type="caution">
    <text evidence="4">The sequence shown here is derived from an EMBL/GenBank/DDBJ whole genome shotgun (WGS) entry which is preliminary data.</text>
</comment>
<dbReference type="InterPro" id="IPR050300">
    <property type="entry name" value="GDXG_lipolytic_enzyme"/>
</dbReference>
<evidence type="ECO:0000256" key="1">
    <source>
        <dbReference type="ARBA" id="ARBA00022801"/>
    </source>
</evidence>
<dbReference type="EMBL" id="JBHULV010000008">
    <property type="protein sequence ID" value="MFD2730742.1"/>
    <property type="molecule type" value="Genomic_DNA"/>
</dbReference>
<dbReference type="SUPFAM" id="SSF53474">
    <property type="entry name" value="alpha/beta-Hydrolases"/>
    <property type="match status" value="1"/>
</dbReference>
<evidence type="ECO:0000259" key="3">
    <source>
        <dbReference type="Pfam" id="PF20434"/>
    </source>
</evidence>
<dbReference type="Pfam" id="PF20434">
    <property type="entry name" value="BD-FAE"/>
    <property type="match status" value="1"/>
</dbReference>
<feature type="signal peptide" evidence="2">
    <location>
        <begin position="1"/>
        <end position="19"/>
    </location>
</feature>
<dbReference type="PANTHER" id="PTHR48081:SF6">
    <property type="entry name" value="PEPTIDASE S9 PROLYL OLIGOPEPTIDASE CATALYTIC DOMAIN-CONTAINING PROTEIN"/>
    <property type="match status" value="1"/>
</dbReference>
<evidence type="ECO:0000313" key="4">
    <source>
        <dbReference type="EMBL" id="MFD2730742.1"/>
    </source>
</evidence>
<evidence type="ECO:0000313" key="5">
    <source>
        <dbReference type="Proteomes" id="UP001597546"/>
    </source>
</evidence>
<feature type="chain" id="PRO_5046912934" evidence="2">
    <location>
        <begin position="20"/>
        <end position="302"/>
    </location>
</feature>
<accession>A0ABW5TP31</accession>
<dbReference type="PANTHER" id="PTHR48081">
    <property type="entry name" value="AB HYDROLASE SUPERFAMILY PROTEIN C4A8.06C"/>
    <property type="match status" value="1"/>
</dbReference>
<proteinExistence type="predicted"/>
<organism evidence="4 5">
    <name type="scientific">Pedobacter alpinus</name>
    <dbReference type="NCBI Taxonomy" id="1590643"/>
    <lineage>
        <taxon>Bacteria</taxon>
        <taxon>Pseudomonadati</taxon>
        <taxon>Bacteroidota</taxon>
        <taxon>Sphingobacteriia</taxon>
        <taxon>Sphingobacteriales</taxon>
        <taxon>Sphingobacteriaceae</taxon>
        <taxon>Pedobacter</taxon>
    </lineage>
</organism>
<gene>
    <name evidence="4" type="ORF">ACFSSE_03425</name>
</gene>
<dbReference type="RefSeq" id="WP_379044450.1">
    <property type="nucleotide sequence ID" value="NZ_JBHSKW010000042.1"/>
</dbReference>
<keyword evidence="1 4" id="KW-0378">Hydrolase</keyword>
<reference evidence="5" key="1">
    <citation type="journal article" date="2019" name="Int. J. Syst. Evol. Microbiol.">
        <title>The Global Catalogue of Microorganisms (GCM) 10K type strain sequencing project: providing services to taxonomists for standard genome sequencing and annotation.</title>
        <authorList>
            <consortium name="The Broad Institute Genomics Platform"/>
            <consortium name="The Broad Institute Genome Sequencing Center for Infectious Disease"/>
            <person name="Wu L."/>
            <person name="Ma J."/>
        </authorList>
    </citation>
    <scope>NUCLEOTIDE SEQUENCE [LARGE SCALE GENOMIC DNA]</scope>
    <source>
        <strain evidence="5">KCTC 42456</strain>
    </source>
</reference>
<protein>
    <submittedName>
        <fullName evidence="4">Alpha/beta hydrolase</fullName>
    </submittedName>
</protein>